<feature type="transmembrane region" description="Helical" evidence="1">
    <location>
        <begin position="26"/>
        <end position="46"/>
    </location>
</feature>
<reference evidence="3" key="1">
    <citation type="submission" date="2018-09" db="EMBL/GenBank/DDBJ databases">
        <title>Genome sequencing of strain 2DFWR-13.</title>
        <authorList>
            <person name="Heo J."/>
            <person name="Kim S.-J."/>
            <person name="Kwon S.-W."/>
        </authorList>
    </citation>
    <scope>NUCLEOTIDE SEQUENCE [LARGE SCALE GENOMIC DNA]</scope>
    <source>
        <strain evidence="3">2DFWR-13</strain>
    </source>
</reference>
<dbReference type="KEGG" id="lyd:D7I47_01875"/>
<keyword evidence="1" id="KW-1133">Transmembrane helix</keyword>
<protein>
    <submittedName>
        <fullName evidence="2">Uncharacterized protein</fullName>
    </submittedName>
</protein>
<dbReference type="EMBL" id="CP032630">
    <property type="protein sequence ID" value="AYF97118.1"/>
    <property type="molecule type" value="Genomic_DNA"/>
</dbReference>
<evidence type="ECO:0000313" key="3">
    <source>
        <dbReference type="Proteomes" id="UP000278886"/>
    </source>
</evidence>
<keyword evidence="1" id="KW-0472">Membrane</keyword>
<name>A0A387B5U3_9MICO</name>
<keyword evidence="3" id="KW-1185">Reference proteome</keyword>
<proteinExistence type="predicted"/>
<dbReference type="OrthoDB" id="5123577at2"/>
<gene>
    <name evidence="2" type="ORF">D7I47_01875</name>
</gene>
<keyword evidence="1" id="KW-0812">Transmembrane</keyword>
<dbReference type="Proteomes" id="UP000278886">
    <property type="component" value="Chromosome"/>
</dbReference>
<dbReference type="AlphaFoldDB" id="A0A387B5U3"/>
<organism evidence="2 3">
    <name type="scientific">Protaetiibacter intestinalis</name>
    <dbReference type="NCBI Taxonomy" id="2419774"/>
    <lineage>
        <taxon>Bacteria</taxon>
        <taxon>Bacillati</taxon>
        <taxon>Actinomycetota</taxon>
        <taxon>Actinomycetes</taxon>
        <taxon>Micrococcales</taxon>
        <taxon>Microbacteriaceae</taxon>
        <taxon>Protaetiibacter</taxon>
    </lineage>
</organism>
<accession>A0A387B5U3</accession>
<sequence>MAPQSPDDPTRMRDQPALTTSRGRSWLILGGLLTLVSLGVLIPMAVLRMPPIGVPGTAALVVAVLYCCMVIVRFATPSRRLRLALLAIDMLAIAFVALLAVLLVAERASTG</sequence>
<evidence type="ECO:0000256" key="1">
    <source>
        <dbReference type="SAM" id="Phobius"/>
    </source>
</evidence>
<feature type="transmembrane region" description="Helical" evidence="1">
    <location>
        <begin position="52"/>
        <end position="72"/>
    </location>
</feature>
<dbReference type="RefSeq" id="WP_120761469.1">
    <property type="nucleotide sequence ID" value="NZ_CP032630.1"/>
</dbReference>
<evidence type="ECO:0000313" key="2">
    <source>
        <dbReference type="EMBL" id="AYF97118.1"/>
    </source>
</evidence>
<feature type="transmembrane region" description="Helical" evidence="1">
    <location>
        <begin position="84"/>
        <end position="105"/>
    </location>
</feature>